<dbReference type="EMBL" id="DPRK01000147">
    <property type="protein sequence ID" value="HCY81777.1"/>
    <property type="molecule type" value="Genomic_DNA"/>
</dbReference>
<dbReference type="InterPro" id="IPR005801">
    <property type="entry name" value="ADC_synthase"/>
</dbReference>
<dbReference type="AlphaFoldDB" id="A0A3D6BSY7"/>
<reference evidence="2 3" key="1">
    <citation type="journal article" date="2018" name="Nat. Biotechnol.">
        <title>A standardized bacterial taxonomy based on genome phylogeny substantially revises the tree of life.</title>
        <authorList>
            <person name="Parks D.H."/>
            <person name="Chuvochina M."/>
            <person name="Waite D.W."/>
            <person name="Rinke C."/>
            <person name="Skarshewski A."/>
            <person name="Chaumeil P.A."/>
            <person name="Hugenholtz P."/>
        </authorList>
    </citation>
    <scope>NUCLEOTIDE SEQUENCE [LARGE SCALE GENOMIC DNA]</scope>
    <source>
        <strain evidence="2">UBA10227</strain>
    </source>
</reference>
<name>A0A3D6BSY7_9FLAO</name>
<accession>A0A3D6BSY7</accession>
<comment type="caution">
    <text evidence="2">The sequence shown here is derived from an EMBL/GenBank/DDBJ whole genome shotgun (WGS) entry which is preliminary data.</text>
</comment>
<feature type="domain" description="Chorismate-utilising enzyme C-terminal" evidence="1">
    <location>
        <begin position="98"/>
        <end position="364"/>
    </location>
</feature>
<organism evidence="2 3">
    <name type="scientific">Xanthomarina gelatinilytica</name>
    <dbReference type="NCBI Taxonomy" id="1137281"/>
    <lineage>
        <taxon>Bacteria</taxon>
        <taxon>Pseudomonadati</taxon>
        <taxon>Bacteroidota</taxon>
        <taxon>Flavobacteriia</taxon>
        <taxon>Flavobacteriales</taxon>
        <taxon>Flavobacteriaceae</taxon>
        <taxon>Xanthomarina</taxon>
    </lineage>
</organism>
<dbReference type="InterPro" id="IPR015890">
    <property type="entry name" value="Chorismate_C"/>
</dbReference>
<dbReference type="Proteomes" id="UP000263268">
    <property type="component" value="Unassembled WGS sequence"/>
</dbReference>
<dbReference type="Pfam" id="PF00425">
    <property type="entry name" value="Chorismate_bind"/>
    <property type="match status" value="1"/>
</dbReference>
<evidence type="ECO:0000313" key="2">
    <source>
        <dbReference type="EMBL" id="HCY81777.1"/>
    </source>
</evidence>
<dbReference type="PANTHER" id="PTHR42839">
    <property type="entry name" value="ISOCHORISMATE SYNTHASE ENTC"/>
    <property type="match status" value="1"/>
</dbReference>
<sequence>MTSEVFFEQIQQQLDKHLPFVAYRKPGEILVNAMLQPTDDVFTVDDYSEKGFVFAPFDSTKAAILIPLEHSKGISCQNPQIIKNNTSHTKYQALDLDREQHLVLVQKGVDAIKAGLFQKVVLSRIEKTEHTITNPLEVFNALLHHYPSAFVYCWYHPQIGFWLGATPETLIHVEGSRFKTMALAGTQKFLGTDKVVWQHKEKEEQQFVTDFIVHSLKPFANKLAISEVETIKAGNLLHLKTSISGNLNLKHTNFKQVLLALHPTPAVCGLPKEASKRFILKHEPYQREFYTGFLGELNVQLKTNRNTNRRNVENNAYASIKNVSNLFVNLRCMQILNKKTGIYVGGGITKDSNPEAEWQETVAKADVMKKVLQ</sequence>
<evidence type="ECO:0000259" key="1">
    <source>
        <dbReference type="Pfam" id="PF00425"/>
    </source>
</evidence>
<evidence type="ECO:0000313" key="3">
    <source>
        <dbReference type="Proteomes" id="UP000263268"/>
    </source>
</evidence>
<dbReference type="Gene3D" id="3.60.120.10">
    <property type="entry name" value="Anthranilate synthase"/>
    <property type="match status" value="1"/>
</dbReference>
<dbReference type="PANTHER" id="PTHR42839:SF2">
    <property type="entry name" value="ISOCHORISMATE SYNTHASE ENTC"/>
    <property type="match status" value="1"/>
</dbReference>
<dbReference type="SUPFAM" id="SSF56322">
    <property type="entry name" value="ADC synthase"/>
    <property type="match status" value="1"/>
</dbReference>
<proteinExistence type="predicted"/>
<gene>
    <name evidence="2" type="ORF">DHV22_09340</name>
</gene>
<protein>
    <submittedName>
        <fullName evidence="2">Isochorismate synthase</fullName>
    </submittedName>
</protein>